<dbReference type="FunFam" id="1.20.1740.10:FF:000013">
    <property type="entry name" value="Solute carrier family 12 member"/>
    <property type="match status" value="1"/>
</dbReference>
<evidence type="ECO:0000259" key="10">
    <source>
        <dbReference type="Pfam" id="PF03522"/>
    </source>
</evidence>
<comment type="similarity">
    <text evidence="2">Belongs to the SLC12A transporter family.</text>
</comment>
<proteinExistence type="inferred from homology"/>
<feature type="transmembrane region" description="Helical" evidence="8">
    <location>
        <begin position="125"/>
        <end position="148"/>
    </location>
</feature>
<evidence type="ECO:0000256" key="3">
    <source>
        <dbReference type="ARBA" id="ARBA00022448"/>
    </source>
</evidence>
<feature type="region of interest" description="Disordered" evidence="7">
    <location>
        <begin position="68"/>
        <end position="100"/>
    </location>
</feature>
<evidence type="ECO:0000256" key="2">
    <source>
        <dbReference type="ARBA" id="ARBA00010593"/>
    </source>
</evidence>
<dbReference type="Pfam" id="PF03522">
    <property type="entry name" value="SLC12"/>
    <property type="match status" value="2"/>
</dbReference>
<feature type="transmembrane region" description="Helical" evidence="8">
    <location>
        <begin position="537"/>
        <end position="554"/>
    </location>
</feature>
<keyword evidence="3" id="KW-0813">Transport</keyword>
<gene>
    <name evidence="11" type="ORF">EVOR1521_LOCUS18942</name>
</gene>
<evidence type="ECO:0000256" key="4">
    <source>
        <dbReference type="ARBA" id="ARBA00022692"/>
    </source>
</evidence>
<comment type="subcellular location">
    <subcellularLocation>
        <location evidence="1">Membrane</location>
        <topology evidence="1">Multi-pass membrane protein</topology>
    </subcellularLocation>
</comment>
<feature type="transmembrane region" description="Helical" evidence="8">
    <location>
        <begin position="495"/>
        <end position="517"/>
    </location>
</feature>
<evidence type="ECO:0000256" key="6">
    <source>
        <dbReference type="ARBA" id="ARBA00023136"/>
    </source>
</evidence>
<dbReference type="PANTHER" id="PTHR11827">
    <property type="entry name" value="SOLUTE CARRIER FAMILY 12, CATION COTRANSPORTERS"/>
    <property type="match status" value="1"/>
</dbReference>
<name>A0AA36IUJ0_9DINO</name>
<dbReference type="InterPro" id="IPR018491">
    <property type="entry name" value="SLC12_C"/>
</dbReference>
<evidence type="ECO:0000313" key="11">
    <source>
        <dbReference type="EMBL" id="CAJ1394233.1"/>
    </source>
</evidence>
<comment type="caution">
    <text evidence="11">The sequence shown here is derived from an EMBL/GenBank/DDBJ whole genome shotgun (WGS) entry which is preliminary data.</text>
</comment>
<dbReference type="InterPro" id="IPR004842">
    <property type="entry name" value="SLC12A_fam"/>
</dbReference>
<organism evidence="11 12">
    <name type="scientific">Effrenium voratum</name>
    <dbReference type="NCBI Taxonomy" id="2562239"/>
    <lineage>
        <taxon>Eukaryota</taxon>
        <taxon>Sar</taxon>
        <taxon>Alveolata</taxon>
        <taxon>Dinophyceae</taxon>
        <taxon>Suessiales</taxon>
        <taxon>Symbiodiniaceae</taxon>
        <taxon>Effrenium</taxon>
    </lineage>
</organism>
<feature type="transmembrane region" description="Helical" evidence="8">
    <location>
        <begin position="198"/>
        <end position="224"/>
    </location>
</feature>
<evidence type="ECO:0000256" key="1">
    <source>
        <dbReference type="ARBA" id="ARBA00004141"/>
    </source>
</evidence>
<feature type="domain" description="Amino acid permease/ SLC12A" evidence="9">
    <location>
        <begin position="130"/>
        <end position="565"/>
    </location>
</feature>
<sequence length="1044" mass="115578">MASEHEIDVPEEGSSALPPTTTVQINNEDTDMADLPAEFSTKGFERQTSGMEEAGFVARMPSDELARQAKEFSQSVKKKMSAPSQKKHGASEGESKQSKKSLLVESVLGAGDKHDHKAHKHKKGAFAGVFVPTCENMWGVLIFLRFYFVVGQAGIGQALLCVLISFCAAFCTTSSMSAIVSSGGLVSKGGPYYMISRALGPSVGASVGIMYWLAITLLAVLETLGAVEALLMAAPSLNFPGCKQAFGSGFMAVLILAVWGGTSFVTRLGIFFVLIVFYTMASYYAGIISAPLTDIAKANPWVTGLSWDTFQKNWGPHYDDQTNFGVVLSVFFPCFTGILSGANRADILKDPPRNIKDGTFGAIIFSFFMYSSFFILWGCVADYRYLQGQEYHADGDDHSHRRLAGAGAGDHLVEEIVWNPFPHSAQIGIIISSLSQALQCLIVAPRLLQSIARDKILSIFDKIAPLSSRGEPVRALFATYAFAAMLVLIGEVNAVAPLLTMCFLVAYSFMNFSCFILTWVRSPGFRPTGMSRRRWRIWYMSTGLIGSIVCLSIMAIVSELWALAVLAFSFGLYLYINWKLEQAEWGSALDGMRYQLALNSLIQLESSGHHAVNWRPQVLILYRIHLSEELKGIKHHEILRFYSHLRKGNGFAVVACVLESDKRDEHSLHKANIERDIIKSIMKEEQIQGFAECVVAPSWSEGCSYIIQLSGIGGLAPNTVLVDWPMKWRKQPIKAKEFVTVLSTALAAEKSVLAVKGLEDMPLSAVVGTIDVWWMIHDGGFMILLSWLLLQHRIWRQCHIRIFTITEGVSEERAKNAAKLLTETLRQRRLFDVDVEVVLVDDEMIQPYTYDWTLRVEQRHKFVEQLHGVKSMNVDAIPLEIDDLFKMEEEAEAGSVSGTVSPTQPTVPNSEGHAGSVAVCDLRSAVESERAASHSAVFKGESFKSLGTNVSEGANICGREPTKERPALATEQKEWDRVASFVKLNEMITSRSKRSQLVVMNLPDVWSTEDQEVNHFMTYCDTMTKGLDRVLFVHSSGHEVFEIG</sequence>
<feature type="region of interest" description="Disordered" evidence="7">
    <location>
        <begin position="895"/>
        <end position="914"/>
    </location>
</feature>
<reference evidence="11" key="1">
    <citation type="submission" date="2023-08" db="EMBL/GenBank/DDBJ databases">
        <authorList>
            <person name="Chen Y."/>
            <person name="Shah S."/>
            <person name="Dougan E. K."/>
            <person name="Thang M."/>
            <person name="Chan C."/>
        </authorList>
    </citation>
    <scope>NUCLEOTIDE SEQUENCE</scope>
</reference>
<dbReference type="InterPro" id="IPR004841">
    <property type="entry name" value="AA-permease/SLC12A_dom"/>
</dbReference>
<dbReference type="Pfam" id="PF00324">
    <property type="entry name" value="AA_permease"/>
    <property type="match status" value="1"/>
</dbReference>
<feature type="transmembrane region" description="Helical" evidence="8">
    <location>
        <begin position="322"/>
        <end position="339"/>
    </location>
</feature>
<evidence type="ECO:0000259" key="9">
    <source>
        <dbReference type="Pfam" id="PF00324"/>
    </source>
</evidence>
<dbReference type="GO" id="GO:0015377">
    <property type="term" value="F:chloride:monoatomic cation symporter activity"/>
    <property type="evidence" value="ECO:0007669"/>
    <property type="project" value="InterPro"/>
</dbReference>
<dbReference type="GO" id="GO:0016020">
    <property type="term" value="C:membrane"/>
    <property type="evidence" value="ECO:0007669"/>
    <property type="project" value="UniProtKB-SubCell"/>
</dbReference>
<feature type="domain" description="SLC12A transporter C-terminal" evidence="10">
    <location>
        <begin position="639"/>
        <end position="756"/>
    </location>
</feature>
<feature type="region of interest" description="Disordered" evidence="7">
    <location>
        <begin position="1"/>
        <end position="32"/>
    </location>
</feature>
<feature type="transmembrane region" description="Helical" evidence="8">
    <location>
        <begin position="360"/>
        <end position="378"/>
    </location>
</feature>
<feature type="transmembrane region" description="Helical" evidence="8">
    <location>
        <begin position="244"/>
        <end position="261"/>
    </location>
</feature>
<protein>
    <submittedName>
        <fullName evidence="11">Uncharacterized protein</fullName>
    </submittedName>
</protein>
<feature type="domain" description="SLC12A transporter C-terminal" evidence="10">
    <location>
        <begin position="768"/>
        <end position="838"/>
    </location>
</feature>
<feature type="transmembrane region" description="Helical" evidence="8">
    <location>
        <begin position="268"/>
        <end position="292"/>
    </location>
</feature>
<feature type="compositionally biased region" description="Basic residues" evidence="7">
    <location>
        <begin position="76"/>
        <end position="88"/>
    </location>
</feature>
<evidence type="ECO:0000256" key="5">
    <source>
        <dbReference type="ARBA" id="ARBA00022989"/>
    </source>
</evidence>
<keyword evidence="5 8" id="KW-1133">Transmembrane helix</keyword>
<keyword evidence="6 8" id="KW-0472">Membrane</keyword>
<feature type="compositionally biased region" description="Polar residues" evidence="7">
    <location>
        <begin position="17"/>
        <end position="27"/>
    </location>
</feature>
<evidence type="ECO:0000256" key="7">
    <source>
        <dbReference type="SAM" id="MobiDB-lite"/>
    </source>
</evidence>
<dbReference type="EMBL" id="CAUJNA010002780">
    <property type="protein sequence ID" value="CAJ1394233.1"/>
    <property type="molecule type" value="Genomic_DNA"/>
</dbReference>
<keyword evidence="4 8" id="KW-0812">Transmembrane</keyword>
<dbReference type="AlphaFoldDB" id="A0AA36IUJ0"/>
<dbReference type="Proteomes" id="UP001178507">
    <property type="component" value="Unassembled WGS sequence"/>
</dbReference>
<feature type="compositionally biased region" description="Polar residues" evidence="7">
    <location>
        <begin position="896"/>
        <end position="909"/>
    </location>
</feature>
<feature type="transmembrane region" description="Helical" evidence="8">
    <location>
        <begin position="472"/>
        <end position="489"/>
    </location>
</feature>
<dbReference type="Gene3D" id="1.20.1740.10">
    <property type="entry name" value="Amino acid/polyamine transporter I"/>
    <property type="match status" value="1"/>
</dbReference>
<evidence type="ECO:0000256" key="8">
    <source>
        <dbReference type="SAM" id="Phobius"/>
    </source>
</evidence>
<feature type="transmembrane region" description="Helical" evidence="8">
    <location>
        <begin position="154"/>
        <end position="186"/>
    </location>
</feature>
<dbReference type="PANTHER" id="PTHR11827:SF72">
    <property type="entry name" value="GH08340P"/>
    <property type="match status" value="1"/>
</dbReference>
<evidence type="ECO:0000313" key="12">
    <source>
        <dbReference type="Proteomes" id="UP001178507"/>
    </source>
</evidence>
<keyword evidence="12" id="KW-1185">Reference proteome</keyword>
<accession>A0AA36IUJ0</accession>